<accession>A0A9P0FNA2</accession>
<evidence type="ECO:0008006" key="10">
    <source>
        <dbReference type="Google" id="ProtNLM"/>
    </source>
</evidence>
<dbReference type="EMBL" id="OV121140">
    <property type="protein sequence ID" value="CAH0564358.1"/>
    <property type="molecule type" value="Genomic_DNA"/>
</dbReference>
<dbReference type="InterPro" id="IPR000626">
    <property type="entry name" value="Ubiquitin-like_dom"/>
</dbReference>
<sequence length="653" mass="74559">MSDDGLSDYFDEPSMEIQIKTLMGTSFDMKVYSTDTIGDIKKKIYRVEGIPIYQQNLIFQSKELKDTNRLCDAGIRHGSSLALVTSMRGGPISTRRLSVACEHHVMLKELKELLENTSRMFQTKKMKSNVCSREDLGEKLSPGSKVSVLVFKEGDIINLLRVIENEDGSYSPYSEKPISPPSKPPRKESHVGIFERLVEDDDMSTKVANLRKKMSDVNIRKMAKNSKTTLNDQTPKTTNDSMEEKAFGESEEKNLSYQFLSECASNLMKDFDMTIFEKNVDDENNSETEEIALKDKHRTKPRFSKNAKKSIYSENKGEFSHARQNYARMHKKTRDLKFGEGTSRERKSPDFLHPDDTEDIKLQPYSESLTVAARNRVHLTRLVLSDSADRPKSGPDSIELEENAQDLWEFHEPAAERLKHSATCKVGLLKRRQSLDYGGFTDNPNVKNEINYCKNAASADYAEVCSGYNYHMPSAIPPQYAPKDQGLCDYYFSSTNRSPLYGRKSSSAAEDEKPSDVKQKEKFNFLGECSSIQRLKNDEFGDNLFSTSDEIDNLYGYYNLGCSAEFLNERPVDVKKEKDSVKLPPVVKKRSRCGECNKKLNITNIYDCRCGRIFCAQHRHSEVHRCTYDYKTEGRKILERQNPLVAAEKVNRI</sequence>
<dbReference type="PROSITE" id="PS51039">
    <property type="entry name" value="ZF_AN1"/>
    <property type="match status" value="1"/>
</dbReference>
<keyword evidence="2 4" id="KW-0863">Zinc-finger</keyword>
<dbReference type="PANTHER" id="PTHR46728">
    <property type="entry name" value="AN1-TYPE ZINC FINGER PROTEIN 4"/>
    <property type="match status" value="1"/>
</dbReference>
<dbReference type="PANTHER" id="PTHR46728:SF1">
    <property type="entry name" value="AN1-TYPE ZINC FINGER PROTEIN 4"/>
    <property type="match status" value="1"/>
</dbReference>
<dbReference type="PROSITE" id="PS50053">
    <property type="entry name" value="UBIQUITIN_2"/>
    <property type="match status" value="1"/>
</dbReference>
<keyword evidence="1" id="KW-0479">Metal-binding</keyword>
<feature type="domain" description="AN1-type" evidence="7">
    <location>
        <begin position="587"/>
        <end position="634"/>
    </location>
</feature>
<dbReference type="SMART" id="SM00213">
    <property type="entry name" value="UBQ"/>
    <property type="match status" value="1"/>
</dbReference>
<evidence type="ECO:0000256" key="2">
    <source>
        <dbReference type="ARBA" id="ARBA00022771"/>
    </source>
</evidence>
<reference evidence="8" key="1">
    <citation type="submission" date="2021-12" db="EMBL/GenBank/DDBJ databases">
        <authorList>
            <person name="King R."/>
        </authorList>
    </citation>
    <scope>NUCLEOTIDE SEQUENCE</scope>
</reference>
<dbReference type="Pfam" id="PF00240">
    <property type="entry name" value="ubiquitin"/>
    <property type="match status" value="1"/>
</dbReference>
<feature type="region of interest" description="Disordered" evidence="5">
    <location>
        <begin position="169"/>
        <end position="189"/>
    </location>
</feature>
<dbReference type="InterPro" id="IPR035896">
    <property type="entry name" value="AN1-like_Znf"/>
</dbReference>
<evidence type="ECO:0000256" key="4">
    <source>
        <dbReference type="PROSITE-ProRule" id="PRU00449"/>
    </source>
</evidence>
<feature type="domain" description="Ubiquitin-like" evidence="6">
    <location>
        <begin position="15"/>
        <end position="90"/>
    </location>
</feature>
<keyword evidence="3" id="KW-0862">Zinc</keyword>
<dbReference type="InterPro" id="IPR053061">
    <property type="entry name" value="AN1-type_zinc_finger"/>
</dbReference>
<dbReference type="InterPro" id="IPR019956">
    <property type="entry name" value="Ubiquitin_dom"/>
</dbReference>
<dbReference type="InterPro" id="IPR029071">
    <property type="entry name" value="Ubiquitin-like_domsf"/>
</dbReference>
<gene>
    <name evidence="8" type="ORF">MELIAE_LOCUS12938</name>
</gene>
<proteinExistence type="predicted"/>
<keyword evidence="9" id="KW-1185">Reference proteome</keyword>
<evidence type="ECO:0000259" key="7">
    <source>
        <dbReference type="PROSITE" id="PS51039"/>
    </source>
</evidence>
<dbReference type="SUPFAM" id="SSF54236">
    <property type="entry name" value="Ubiquitin-like"/>
    <property type="match status" value="1"/>
</dbReference>
<dbReference type="PRINTS" id="PR00348">
    <property type="entry name" value="UBIQUITIN"/>
</dbReference>
<dbReference type="Gene3D" id="3.10.20.90">
    <property type="entry name" value="Phosphatidylinositol 3-kinase Catalytic Subunit, Chain A, domain 1"/>
    <property type="match status" value="1"/>
</dbReference>
<dbReference type="SMART" id="SM00154">
    <property type="entry name" value="ZnF_AN1"/>
    <property type="match status" value="1"/>
</dbReference>
<dbReference type="OrthoDB" id="756206at2759"/>
<evidence type="ECO:0000256" key="1">
    <source>
        <dbReference type="ARBA" id="ARBA00022723"/>
    </source>
</evidence>
<organism evidence="8 9">
    <name type="scientific">Brassicogethes aeneus</name>
    <name type="common">Rape pollen beetle</name>
    <name type="synonym">Meligethes aeneus</name>
    <dbReference type="NCBI Taxonomy" id="1431903"/>
    <lineage>
        <taxon>Eukaryota</taxon>
        <taxon>Metazoa</taxon>
        <taxon>Ecdysozoa</taxon>
        <taxon>Arthropoda</taxon>
        <taxon>Hexapoda</taxon>
        <taxon>Insecta</taxon>
        <taxon>Pterygota</taxon>
        <taxon>Neoptera</taxon>
        <taxon>Endopterygota</taxon>
        <taxon>Coleoptera</taxon>
        <taxon>Polyphaga</taxon>
        <taxon>Cucujiformia</taxon>
        <taxon>Nitidulidae</taxon>
        <taxon>Meligethinae</taxon>
        <taxon>Brassicogethes</taxon>
    </lineage>
</organism>
<name>A0A9P0FNA2_BRAAE</name>
<evidence type="ECO:0000256" key="3">
    <source>
        <dbReference type="ARBA" id="ARBA00022833"/>
    </source>
</evidence>
<dbReference type="Gene3D" id="4.10.1110.10">
    <property type="entry name" value="AN1-like Zinc finger"/>
    <property type="match status" value="1"/>
</dbReference>
<dbReference type="AlphaFoldDB" id="A0A9P0FNA2"/>
<feature type="region of interest" description="Disordered" evidence="5">
    <location>
        <begin position="339"/>
        <end position="358"/>
    </location>
</feature>
<dbReference type="SUPFAM" id="SSF118310">
    <property type="entry name" value="AN1-like Zinc finger"/>
    <property type="match status" value="1"/>
</dbReference>
<dbReference type="Pfam" id="PF01428">
    <property type="entry name" value="zf-AN1"/>
    <property type="match status" value="1"/>
</dbReference>
<dbReference type="InterPro" id="IPR000058">
    <property type="entry name" value="Znf_AN1"/>
</dbReference>
<evidence type="ECO:0000256" key="5">
    <source>
        <dbReference type="SAM" id="MobiDB-lite"/>
    </source>
</evidence>
<dbReference type="GO" id="GO:0008270">
    <property type="term" value="F:zinc ion binding"/>
    <property type="evidence" value="ECO:0007669"/>
    <property type="project" value="UniProtKB-KW"/>
</dbReference>
<evidence type="ECO:0000259" key="6">
    <source>
        <dbReference type="PROSITE" id="PS50053"/>
    </source>
</evidence>
<evidence type="ECO:0000313" key="9">
    <source>
        <dbReference type="Proteomes" id="UP001154078"/>
    </source>
</evidence>
<evidence type="ECO:0000313" key="8">
    <source>
        <dbReference type="EMBL" id="CAH0564358.1"/>
    </source>
</evidence>
<protein>
    <recommendedName>
        <fullName evidence="10">AN1-type zinc finger protein 4</fullName>
    </recommendedName>
</protein>
<dbReference type="Proteomes" id="UP001154078">
    <property type="component" value="Chromosome 9"/>
</dbReference>